<proteinExistence type="predicted"/>
<keyword evidence="1" id="KW-0853">WD repeat</keyword>
<dbReference type="PANTHER" id="PTHR46202">
    <property type="entry name" value="DNA EXCISION REPAIR PROTEIN ERCC-8"/>
    <property type="match status" value="1"/>
</dbReference>
<protein>
    <submittedName>
        <fullName evidence="2">Uncharacterized protein</fullName>
    </submittedName>
</protein>
<dbReference type="InterPro" id="IPR015943">
    <property type="entry name" value="WD40/YVTN_repeat-like_dom_sf"/>
</dbReference>
<dbReference type="PROSITE" id="PS50082">
    <property type="entry name" value="WD_REPEATS_2"/>
    <property type="match status" value="1"/>
</dbReference>
<organism evidence="2 3">
    <name type="scientific">Protopolystoma xenopodis</name>
    <dbReference type="NCBI Taxonomy" id="117903"/>
    <lineage>
        <taxon>Eukaryota</taxon>
        <taxon>Metazoa</taxon>
        <taxon>Spiralia</taxon>
        <taxon>Lophotrochozoa</taxon>
        <taxon>Platyhelminthes</taxon>
        <taxon>Monogenea</taxon>
        <taxon>Polyopisthocotylea</taxon>
        <taxon>Polystomatidea</taxon>
        <taxon>Polystomatidae</taxon>
        <taxon>Protopolystoma</taxon>
    </lineage>
</organism>
<dbReference type="Proteomes" id="UP000784294">
    <property type="component" value="Unassembled WGS sequence"/>
</dbReference>
<dbReference type="GO" id="GO:0000209">
    <property type="term" value="P:protein polyubiquitination"/>
    <property type="evidence" value="ECO:0007669"/>
    <property type="project" value="TreeGrafter"/>
</dbReference>
<sequence length="180" mass="20772">MKHDWRWELGAPRSPLVSKYKVDQLIANIDVNYDTGFGEAGPICDIALDEVEVKYLLSGGFGGELDIYNLEDVLINKEKVRYKRITTIKNQKNPSAIHSSSFICVQWYPVDTGLFITTSVDKCLKIWDTNREQVSYLLYLVLSLSLAICKMDQDTIFFPLDDPNNCKCFHYIHSKRMFFV</sequence>
<dbReference type="GO" id="GO:0000109">
    <property type="term" value="C:nucleotide-excision repair complex"/>
    <property type="evidence" value="ECO:0007669"/>
    <property type="project" value="TreeGrafter"/>
</dbReference>
<dbReference type="GO" id="GO:0031464">
    <property type="term" value="C:Cul4A-RING E3 ubiquitin ligase complex"/>
    <property type="evidence" value="ECO:0007669"/>
    <property type="project" value="TreeGrafter"/>
</dbReference>
<name>A0A3S5CL90_9PLAT</name>
<dbReference type="InterPro" id="IPR036322">
    <property type="entry name" value="WD40_repeat_dom_sf"/>
</dbReference>
<dbReference type="AlphaFoldDB" id="A0A3S5CL90"/>
<dbReference type="OrthoDB" id="361494at2759"/>
<feature type="repeat" description="WD" evidence="1">
    <location>
        <begin position="95"/>
        <end position="137"/>
    </location>
</feature>
<dbReference type="Gene3D" id="2.130.10.10">
    <property type="entry name" value="YVTN repeat-like/Quinoprotein amine dehydrogenase"/>
    <property type="match status" value="1"/>
</dbReference>
<dbReference type="InterPro" id="IPR042238">
    <property type="entry name" value="Rad28/ERCC8/Ckn1/ATCSA-1"/>
</dbReference>
<comment type="caution">
    <text evidence="2">The sequence shown here is derived from an EMBL/GenBank/DDBJ whole genome shotgun (WGS) entry which is preliminary data.</text>
</comment>
<dbReference type="GO" id="GO:0006283">
    <property type="term" value="P:transcription-coupled nucleotide-excision repair"/>
    <property type="evidence" value="ECO:0007669"/>
    <property type="project" value="InterPro"/>
</dbReference>
<keyword evidence="3" id="KW-1185">Reference proteome</keyword>
<gene>
    <name evidence="2" type="ORF">PXEA_LOCUS23808</name>
</gene>
<accession>A0A3S5CL90</accession>
<dbReference type="GO" id="GO:0043161">
    <property type="term" value="P:proteasome-mediated ubiquitin-dependent protein catabolic process"/>
    <property type="evidence" value="ECO:0007669"/>
    <property type="project" value="TreeGrafter"/>
</dbReference>
<dbReference type="SUPFAM" id="SSF50978">
    <property type="entry name" value="WD40 repeat-like"/>
    <property type="match status" value="1"/>
</dbReference>
<dbReference type="EMBL" id="CAAALY010111695">
    <property type="protein sequence ID" value="VEL30368.1"/>
    <property type="molecule type" value="Genomic_DNA"/>
</dbReference>
<evidence type="ECO:0000313" key="2">
    <source>
        <dbReference type="EMBL" id="VEL30368.1"/>
    </source>
</evidence>
<dbReference type="InterPro" id="IPR001680">
    <property type="entry name" value="WD40_rpt"/>
</dbReference>
<dbReference type="PANTHER" id="PTHR46202:SF1">
    <property type="entry name" value="DNA EXCISION REPAIR PROTEIN ERCC-8"/>
    <property type="match status" value="1"/>
</dbReference>
<evidence type="ECO:0000256" key="1">
    <source>
        <dbReference type="PROSITE-ProRule" id="PRU00221"/>
    </source>
</evidence>
<evidence type="ECO:0000313" key="3">
    <source>
        <dbReference type="Proteomes" id="UP000784294"/>
    </source>
</evidence>
<reference evidence="2" key="1">
    <citation type="submission" date="2018-11" db="EMBL/GenBank/DDBJ databases">
        <authorList>
            <consortium name="Pathogen Informatics"/>
        </authorList>
    </citation>
    <scope>NUCLEOTIDE SEQUENCE</scope>
</reference>